<proteinExistence type="predicted"/>
<protein>
    <submittedName>
        <fullName evidence="1">8570_t:CDS:1</fullName>
    </submittedName>
</protein>
<sequence>SVSANVIDSNQAEGDVKKKSLTIELDLKVSGHNKAMMEKMCGEKFKGGCEINELKALMKDKLDDYEVYDKGEIEANQYDIHTIGVENICDGDEAPDGRAKIVRIEIEDVEEKHNKKGKHTYYKEAIMNVWNIIDKLEYVRKKGEGIEAKNDDFDEAIMKQKGNDHVNDKKKICVSKADKHKATQIINELFWNDFGAQ</sequence>
<feature type="non-terminal residue" evidence="1">
    <location>
        <position position="1"/>
    </location>
</feature>
<comment type="caution">
    <text evidence="1">The sequence shown here is derived from an EMBL/GenBank/DDBJ whole genome shotgun (WGS) entry which is preliminary data.</text>
</comment>
<organism evidence="1 2">
    <name type="scientific">Gigaspora margarita</name>
    <dbReference type="NCBI Taxonomy" id="4874"/>
    <lineage>
        <taxon>Eukaryota</taxon>
        <taxon>Fungi</taxon>
        <taxon>Fungi incertae sedis</taxon>
        <taxon>Mucoromycota</taxon>
        <taxon>Glomeromycotina</taxon>
        <taxon>Glomeromycetes</taxon>
        <taxon>Diversisporales</taxon>
        <taxon>Gigasporaceae</taxon>
        <taxon>Gigaspora</taxon>
    </lineage>
</organism>
<keyword evidence="2" id="KW-1185">Reference proteome</keyword>
<evidence type="ECO:0000313" key="2">
    <source>
        <dbReference type="Proteomes" id="UP000789901"/>
    </source>
</evidence>
<dbReference type="Proteomes" id="UP000789901">
    <property type="component" value="Unassembled WGS sequence"/>
</dbReference>
<dbReference type="EMBL" id="CAJVQB010017205">
    <property type="protein sequence ID" value="CAG8783213.1"/>
    <property type="molecule type" value="Genomic_DNA"/>
</dbReference>
<accession>A0ABN7VLC6</accession>
<name>A0ABN7VLC6_GIGMA</name>
<reference evidence="1 2" key="1">
    <citation type="submission" date="2021-06" db="EMBL/GenBank/DDBJ databases">
        <authorList>
            <person name="Kallberg Y."/>
            <person name="Tangrot J."/>
            <person name="Rosling A."/>
        </authorList>
    </citation>
    <scope>NUCLEOTIDE SEQUENCE [LARGE SCALE GENOMIC DNA]</scope>
    <source>
        <strain evidence="1 2">120-4 pot B 10/14</strain>
    </source>
</reference>
<evidence type="ECO:0000313" key="1">
    <source>
        <dbReference type="EMBL" id="CAG8783213.1"/>
    </source>
</evidence>
<gene>
    <name evidence="1" type="ORF">GMARGA_LOCUS20025</name>
</gene>